<dbReference type="SUPFAM" id="SSF52218">
    <property type="entry name" value="Flavoproteins"/>
    <property type="match status" value="1"/>
</dbReference>
<gene>
    <name evidence="6" type="ORF">HNQ96_004754</name>
</gene>
<name>A0A8E1WKM9_9HYPH</name>
<organism evidence="6 7">
    <name type="scientific">Aminobacter carboxidus</name>
    <dbReference type="NCBI Taxonomy" id="376165"/>
    <lineage>
        <taxon>Bacteria</taxon>
        <taxon>Pseudomonadati</taxon>
        <taxon>Pseudomonadota</taxon>
        <taxon>Alphaproteobacteria</taxon>
        <taxon>Hyphomicrobiales</taxon>
        <taxon>Phyllobacteriaceae</taxon>
        <taxon>Aminobacter</taxon>
    </lineage>
</organism>
<dbReference type="InterPro" id="IPR051814">
    <property type="entry name" value="NAD(P)H-dep_FMN_reductase"/>
</dbReference>
<accession>A0A8E1WKM9</accession>
<dbReference type="AlphaFoldDB" id="A0A8E1WKM9"/>
<dbReference type="InterPro" id="IPR019912">
    <property type="entry name" value="FMN_Rdtase_MsuE-like"/>
</dbReference>
<evidence type="ECO:0000256" key="1">
    <source>
        <dbReference type="ARBA" id="ARBA00005990"/>
    </source>
</evidence>
<evidence type="ECO:0000313" key="7">
    <source>
        <dbReference type="Proteomes" id="UP000532373"/>
    </source>
</evidence>
<dbReference type="PANTHER" id="PTHR43408">
    <property type="entry name" value="FMN REDUCTASE (NADPH)"/>
    <property type="match status" value="1"/>
</dbReference>
<evidence type="ECO:0000256" key="4">
    <source>
        <dbReference type="ARBA" id="ARBA00023002"/>
    </source>
</evidence>
<evidence type="ECO:0000259" key="5">
    <source>
        <dbReference type="Pfam" id="PF03358"/>
    </source>
</evidence>
<dbReference type="EMBL" id="JACHGI010000012">
    <property type="protein sequence ID" value="MBB6468867.1"/>
    <property type="molecule type" value="Genomic_DNA"/>
</dbReference>
<protein>
    <submittedName>
        <fullName evidence="6">FMN reductase</fullName>
        <ecNumber evidence="6">1.5.1.38</ecNumber>
    </submittedName>
</protein>
<keyword evidence="2" id="KW-0285">Flavoprotein</keyword>
<feature type="domain" description="NADPH-dependent FMN reductase-like" evidence="5">
    <location>
        <begin position="70"/>
        <end position="213"/>
    </location>
</feature>
<keyword evidence="4 6" id="KW-0560">Oxidoreductase</keyword>
<dbReference type="PANTHER" id="PTHR43408:SF2">
    <property type="entry name" value="FMN REDUCTASE (NADPH)"/>
    <property type="match status" value="1"/>
</dbReference>
<dbReference type="EC" id="1.5.1.38" evidence="6"/>
<evidence type="ECO:0000256" key="2">
    <source>
        <dbReference type="ARBA" id="ARBA00022630"/>
    </source>
</evidence>
<proteinExistence type="inferred from homology"/>
<reference evidence="6 7" key="1">
    <citation type="submission" date="2020-08" db="EMBL/GenBank/DDBJ databases">
        <title>Genomic Encyclopedia of Type Strains, Phase IV (KMG-IV): sequencing the most valuable type-strain genomes for metagenomic binning, comparative biology and taxonomic classification.</title>
        <authorList>
            <person name="Goeker M."/>
        </authorList>
    </citation>
    <scope>NUCLEOTIDE SEQUENCE [LARGE SCALE GENOMIC DNA]</scope>
    <source>
        <strain evidence="6 7">DSM 17454</strain>
    </source>
</reference>
<dbReference type="InterPro" id="IPR005025">
    <property type="entry name" value="FMN_Rdtase-like_dom"/>
</dbReference>
<dbReference type="InterPro" id="IPR029039">
    <property type="entry name" value="Flavoprotein-like_sf"/>
</dbReference>
<evidence type="ECO:0000256" key="3">
    <source>
        <dbReference type="ARBA" id="ARBA00022643"/>
    </source>
</evidence>
<sequence length="249" mass="26715">MLVCALPVVPGAFSLHCSNRALRQQPPQLGGLPKQLTVRKLSAYGSWRTAEQVDEDLVVPYGSEIWMTGVKVIGFCGNAQRPSKTRALVEAVSEKIRQRHGFSVEIFDLVDAGEGLAACSPAGLNKQARSIVEAIENADALIVGSPVYKGSYAGMFKHVFDLVHPSALINRPVLLTATGGGMRHSLVVEHQLRPLFGFFEACTIPTAIYASETDFTDGVPSNPIVLKRIIDAVDQFAGLAGRPCCVAAE</sequence>
<comment type="similarity">
    <text evidence="1">Belongs to the SsuE family.</text>
</comment>
<dbReference type="Pfam" id="PF03358">
    <property type="entry name" value="FMN_red"/>
    <property type="match status" value="1"/>
</dbReference>
<comment type="caution">
    <text evidence="6">The sequence shown here is derived from an EMBL/GenBank/DDBJ whole genome shotgun (WGS) entry which is preliminary data.</text>
</comment>
<dbReference type="Proteomes" id="UP000532373">
    <property type="component" value="Unassembled WGS sequence"/>
</dbReference>
<dbReference type="RefSeq" id="WP_312880915.1">
    <property type="nucleotide sequence ID" value="NZ_JACHGI010000012.1"/>
</dbReference>
<keyword evidence="3" id="KW-0288">FMN</keyword>
<dbReference type="NCBIfam" id="TIGR03566">
    <property type="entry name" value="FMN_reduc_MsuE"/>
    <property type="match status" value="1"/>
</dbReference>
<evidence type="ECO:0000313" key="6">
    <source>
        <dbReference type="EMBL" id="MBB6468867.1"/>
    </source>
</evidence>
<dbReference type="GO" id="GO:0052873">
    <property type="term" value="F:FMN reductase (NADPH) activity"/>
    <property type="evidence" value="ECO:0007669"/>
    <property type="project" value="UniProtKB-EC"/>
</dbReference>
<dbReference type="Gene3D" id="3.40.50.360">
    <property type="match status" value="1"/>
</dbReference>